<evidence type="ECO:0000256" key="2">
    <source>
        <dbReference type="ARBA" id="ARBA00023136"/>
    </source>
</evidence>
<gene>
    <name evidence="7" type="ORF">QQF64_025453</name>
</gene>
<evidence type="ECO:0000313" key="7">
    <source>
        <dbReference type="EMBL" id="KAL1278780.1"/>
    </source>
</evidence>
<dbReference type="InterPro" id="IPR036179">
    <property type="entry name" value="Ig-like_dom_sf"/>
</dbReference>
<dbReference type="InterPro" id="IPR003598">
    <property type="entry name" value="Ig_sub2"/>
</dbReference>
<dbReference type="Proteomes" id="UP001558613">
    <property type="component" value="Unassembled WGS sequence"/>
</dbReference>
<dbReference type="SUPFAM" id="SSF48726">
    <property type="entry name" value="Immunoglobulin"/>
    <property type="match status" value="6"/>
</dbReference>
<dbReference type="SMART" id="SM00408">
    <property type="entry name" value="IGc2"/>
    <property type="match status" value="3"/>
</dbReference>
<accession>A0ABR3NPG0</accession>
<protein>
    <recommendedName>
        <fullName evidence="6">Ig-like domain-containing protein</fullName>
    </recommendedName>
</protein>
<dbReference type="InterPro" id="IPR013106">
    <property type="entry name" value="Ig_V-set"/>
</dbReference>
<dbReference type="InterPro" id="IPR013783">
    <property type="entry name" value="Ig-like_fold"/>
</dbReference>
<dbReference type="InterPro" id="IPR007110">
    <property type="entry name" value="Ig-like_dom"/>
</dbReference>
<keyword evidence="8" id="KW-1185">Reference proteome</keyword>
<dbReference type="InterPro" id="IPR050504">
    <property type="entry name" value="IgSF_BTN/MOG"/>
</dbReference>
<dbReference type="InterPro" id="IPR003599">
    <property type="entry name" value="Ig_sub"/>
</dbReference>
<dbReference type="PANTHER" id="PTHR24100:SF151">
    <property type="entry name" value="ICOS LIGAND"/>
    <property type="match status" value="1"/>
</dbReference>
<comment type="caution">
    <text evidence="7">The sequence shown here is derived from an EMBL/GenBank/DDBJ whole genome shotgun (WGS) entry which is preliminary data.</text>
</comment>
<keyword evidence="5" id="KW-0812">Transmembrane</keyword>
<evidence type="ECO:0000313" key="8">
    <source>
        <dbReference type="Proteomes" id="UP001558613"/>
    </source>
</evidence>
<dbReference type="EMBL" id="JAYMGO010000003">
    <property type="protein sequence ID" value="KAL1278780.1"/>
    <property type="molecule type" value="Genomic_DNA"/>
</dbReference>
<sequence length="984" mass="112232">YIANIRSVVVSCLALTRFNWFSFNGNICVSADMKFICLTLLLVSGITDSRSEQYKVVGPADPVFVVAGEDVNLPCSVKPNTSVVDMRVEWFRPDLKEAQLVHLYEDHENRNTDQIQSYRGRTTLNHQELLMGNASVKLSSVQISDEGRYKCFIQSKSWYDDATVNVSVEVVGRPPVITVDGFDYSGRLHLLCESEGWYPKPDLEWLDSEGVRLSPETTETHRETDRFNVKHTITVHHSVGKIHCKVKLRHHMHETQIITTSKKMFIFWRNYWRTSVIMISVAVVFSASAGILLATFVTKTRVTTQLRKYTMNAVLDADTAHPHLIVSHYGKQRPCLSEMKFIIFLTLLIISGATDSRSEQYKVVGPADPVFAVSGEDVILPCSVKPNISVVDMRVGWSRPDQNDSLVHLYENHVDKNTDQIQFYRGRTKLIYQELQRGNASLKLSSVQIFDEGRYKCFIESKSWNDDTTVNVKVEAVGRPPVITVDGFDYSGGLHLQCESEGWYPEPDLEWLDNEGVSLGSETTATQRNTDGFSVKHTITVRHSDKIHCRVKLRHHMLETLIITTSNMFISWRIPVILISFFVVLSVIAGILIVVLVHKYKAIHLRTYMVNVILDADTAHPLKDFSFQHPCSSEMKFICLTLLVISEITYSRSEQYEVLGPADPIFAVAGEDVILPCSLKPSISVVDMRVEWFRPDLKEAQLVHLYEEHEDRNTEQPESYIGRTTLNHQELQRGNASLKLSSVQVTDEGRYKCFIQSKSWTNDATVNVRVEAIGTPPVITVDGFDDSGGLHLQCESEGWNPEPVLEWLSSEGVSLSSETTETQRNTDGFSVKHTTTVYERDSMIHCRVKMKHHMLETMIISSNKRFNPLRTSIILISAVVVLIVIAGILIAAFVHKNKELYQLNNENEMIEKEDGQLQKVKIKLQNDCQTLQNEISRIQQESEEYTKRMQQEHEHLEKEKSIIKQEHEQLEKEKSIIKKERDQL</sequence>
<evidence type="ECO:0000256" key="1">
    <source>
        <dbReference type="ARBA" id="ARBA00004370"/>
    </source>
</evidence>
<evidence type="ECO:0000256" key="3">
    <source>
        <dbReference type="ARBA" id="ARBA00023319"/>
    </source>
</evidence>
<feature type="transmembrane region" description="Helical" evidence="5">
    <location>
        <begin position="572"/>
        <end position="597"/>
    </location>
</feature>
<feature type="domain" description="Ig-like" evidence="6">
    <location>
        <begin position="68"/>
        <end position="167"/>
    </location>
</feature>
<dbReference type="SMART" id="SM00409">
    <property type="entry name" value="IG"/>
    <property type="match status" value="3"/>
</dbReference>
<keyword evidence="5" id="KW-1133">Transmembrane helix</keyword>
<evidence type="ECO:0000256" key="4">
    <source>
        <dbReference type="SAM" id="MobiDB-lite"/>
    </source>
</evidence>
<proteinExistence type="predicted"/>
<dbReference type="PROSITE" id="PS50835">
    <property type="entry name" value="IG_LIKE"/>
    <property type="match status" value="6"/>
</dbReference>
<feature type="compositionally biased region" description="Basic and acidic residues" evidence="4">
    <location>
        <begin position="944"/>
        <end position="984"/>
    </location>
</feature>
<dbReference type="PANTHER" id="PTHR24100">
    <property type="entry name" value="BUTYROPHILIN"/>
    <property type="match status" value="1"/>
</dbReference>
<feature type="region of interest" description="Disordered" evidence="4">
    <location>
        <begin position="942"/>
        <end position="984"/>
    </location>
</feature>
<feature type="domain" description="Ig-like" evidence="6">
    <location>
        <begin position="480"/>
        <end position="551"/>
    </location>
</feature>
<feature type="non-terminal residue" evidence="7">
    <location>
        <position position="1"/>
    </location>
</feature>
<feature type="domain" description="Ig-like" evidence="6">
    <location>
        <begin position="375"/>
        <end position="473"/>
    </location>
</feature>
<feature type="domain" description="Ig-like" evidence="6">
    <location>
        <begin position="670"/>
        <end position="767"/>
    </location>
</feature>
<organism evidence="7 8">
    <name type="scientific">Cirrhinus molitorella</name>
    <name type="common">mud carp</name>
    <dbReference type="NCBI Taxonomy" id="172907"/>
    <lineage>
        <taxon>Eukaryota</taxon>
        <taxon>Metazoa</taxon>
        <taxon>Chordata</taxon>
        <taxon>Craniata</taxon>
        <taxon>Vertebrata</taxon>
        <taxon>Euteleostomi</taxon>
        <taxon>Actinopterygii</taxon>
        <taxon>Neopterygii</taxon>
        <taxon>Teleostei</taxon>
        <taxon>Ostariophysi</taxon>
        <taxon>Cypriniformes</taxon>
        <taxon>Cyprinidae</taxon>
        <taxon>Labeoninae</taxon>
        <taxon>Labeonini</taxon>
        <taxon>Cirrhinus</taxon>
    </lineage>
</organism>
<dbReference type="InterPro" id="IPR053896">
    <property type="entry name" value="BTN3A2-like_Ig-C"/>
</dbReference>
<feature type="transmembrane region" description="Helical" evidence="5">
    <location>
        <begin position="271"/>
        <end position="297"/>
    </location>
</feature>
<dbReference type="Pfam" id="PF22705">
    <property type="entry name" value="C2-set_3"/>
    <property type="match status" value="3"/>
</dbReference>
<reference evidence="7 8" key="1">
    <citation type="submission" date="2023-09" db="EMBL/GenBank/DDBJ databases">
        <authorList>
            <person name="Wang M."/>
        </authorList>
    </citation>
    <scope>NUCLEOTIDE SEQUENCE [LARGE SCALE GENOMIC DNA]</scope>
    <source>
        <strain evidence="7">GT-2023</strain>
        <tissue evidence="7">Liver</tissue>
    </source>
</reference>
<dbReference type="Pfam" id="PF07686">
    <property type="entry name" value="V-set"/>
    <property type="match status" value="3"/>
</dbReference>
<feature type="domain" description="Ig-like" evidence="6">
    <location>
        <begin position="174"/>
        <end position="259"/>
    </location>
</feature>
<feature type="domain" description="Ig-like" evidence="6">
    <location>
        <begin position="776"/>
        <end position="861"/>
    </location>
</feature>
<evidence type="ECO:0000259" key="6">
    <source>
        <dbReference type="PROSITE" id="PS50835"/>
    </source>
</evidence>
<dbReference type="Gene3D" id="2.60.40.10">
    <property type="entry name" value="Immunoglobulins"/>
    <property type="match status" value="6"/>
</dbReference>
<comment type="subcellular location">
    <subcellularLocation>
        <location evidence="1">Membrane</location>
    </subcellularLocation>
</comment>
<evidence type="ECO:0000256" key="5">
    <source>
        <dbReference type="SAM" id="Phobius"/>
    </source>
</evidence>
<name>A0ABR3NPG0_9TELE</name>
<keyword evidence="3" id="KW-0393">Immunoglobulin domain</keyword>
<keyword evidence="2 5" id="KW-0472">Membrane</keyword>
<dbReference type="SMART" id="SM00406">
    <property type="entry name" value="IGv"/>
    <property type="match status" value="3"/>
</dbReference>
<feature type="transmembrane region" description="Helical" evidence="5">
    <location>
        <begin position="873"/>
        <end position="894"/>
    </location>
</feature>